<organism evidence="2 3">
    <name type="scientific">Labilibaculum antarcticum</name>
    <dbReference type="NCBI Taxonomy" id="1717717"/>
    <lineage>
        <taxon>Bacteria</taxon>
        <taxon>Pseudomonadati</taxon>
        <taxon>Bacteroidota</taxon>
        <taxon>Bacteroidia</taxon>
        <taxon>Marinilabiliales</taxon>
        <taxon>Marinifilaceae</taxon>
        <taxon>Labilibaculum</taxon>
    </lineage>
</organism>
<evidence type="ECO:0000313" key="3">
    <source>
        <dbReference type="Proteomes" id="UP000218267"/>
    </source>
</evidence>
<dbReference type="RefSeq" id="WP_096429324.1">
    <property type="nucleotide sequence ID" value="NZ_AP018042.1"/>
</dbReference>
<feature type="transmembrane region" description="Helical" evidence="1">
    <location>
        <begin position="79"/>
        <end position="97"/>
    </location>
</feature>
<keyword evidence="3" id="KW-1185">Reference proteome</keyword>
<dbReference type="AlphaFoldDB" id="A0A1Y1CK75"/>
<reference evidence="2 3" key="1">
    <citation type="journal article" date="2018" name="Mar. Genomics">
        <title>Complete genome sequence of Marinifilaceae bacterium strain SPP2, isolated from the Antarctic marine sediment.</title>
        <authorList>
            <person name="Watanabe M."/>
            <person name="Kojima H."/>
            <person name="Fukui M."/>
        </authorList>
    </citation>
    <scope>NUCLEOTIDE SEQUENCE [LARGE SCALE GENOMIC DNA]</scope>
    <source>
        <strain evidence="2 3">SPP2</strain>
    </source>
</reference>
<accession>A0A1Y1CK75</accession>
<dbReference type="EMBL" id="AP018042">
    <property type="protein sequence ID" value="BAX80473.1"/>
    <property type="molecule type" value="Genomic_DNA"/>
</dbReference>
<name>A0A1Y1CK75_9BACT</name>
<keyword evidence="1" id="KW-0472">Membrane</keyword>
<dbReference type="Proteomes" id="UP000218267">
    <property type="component" value="Chromosome"/>
</dbReference>
<reference evidence="3" key="2">
    <citation type="journal article" date="2020" name="Antonie Van Leeuwenhoek">
        <title>Labilibaculum antarcticum sp. nov., a novel facultative anaerobic, psychrotorelant bacterium isolated from marine sediment of Antarctica.</title>
        <authorList>
            <person name="Watanabe M."/>
            <person name="Kojima H."/>
            <person name="Fukui M."/>
        </authorList>
    </citation>
    <scope>NUCLEOTIDE SEQUENCE [LARGE SCALE GENOMIC DNA]</scope>
    <source>
        <strain evidence="3">SPP2</strain>
    </source>
</reference>
<sequence length="237" mass="27293">MENIETLYTWSGLLGLLILLIAIYWMLKLITYIGERFAKKTVTNKKIISFLRKELLFYKPAAISLLLLDFISINYVTHSILLVFISLFGFYYIKNYVSGIFFRANPLVSTDAFITIGDFKGEVKSLQSFGLIINAEYGERFINYTEIENLGFAINSNVNTKLRQTLYLNTQLTKEQILNLIFDNPILDLGQRPSIKSSEIPEVYKFQYTLENGATTEDLTAFLHEIQIETSLTNIFK</sequence>
<evidence type="ECO:0000256" key="1">
    <source>
        <dbReference type="SAM" id="Phobius"/>
    </source>
</evidence>
<keyword evidence="1" id="KW-1133">Transmembrane helix</keyword>
<keyword evidence="1" id="KW-0812">Transmembrane</keyword>
<protein>
    <submittedName>
        <fullName evidence="2">Uncharacterized protein</fullName>
    </submittedName>
</protein>
<proteinExistence type="predicted"/>
<evidence type="ECO:0000313" key="2">
    <source>
        <dbReference type="EMBL" id="BAX80473.1"/>
    </source>
</evidence>
<feature type="transmembrane region" description="Helical" evidence="1">
    <location>
        <begin position="12"/>
        <end position="34"/>
    </location>
</feature>
<gene>
    <name evidence="2" type="ORF">ALGA_2132</name>
</gene>
<dbReference type="KEGG" id="mbas:ALGA_2132"/>
<dbReference type="OrthoDB" id="1116684at2"/>